<keyword evidence="7" id="KW-0624">Polysaccharide degradation</keyword>
<dbReference type="InterPro" id="IPR017853">
    <property type="entry name" value="GH"/>
</dbReference>
<keyword evidence="4" id="KW-0146">Chitin degradation</keyword>
<evidence type="ECO:0000256" key="9">
    <source>
        <dbReference type="RuleBase" id="RU004453"/>
    </source>
</evidence>
<evidence type="ECO:0000259" key="10">
    <source>
        <dbReference type="PROSITE" id="PS51910"/>
    </source>
</evidence>
<reference evidence="11 12" key="1">
    <citation type="journal article" date="2012" name="PLoS Pathog.">
        <title>Diverse lifestyles and strategies of plant pathogenesis encoded in the genomes of eighteen Dothideomycetes fungi.</title>
        <authorList>
            <person name="Ohm R.A."/>
            <person name="Feau N."/>
            <person name="Henrissat B."/>
            <person name="Schoch C.L."/>
            <person name="Horwitz B.A."/>
            <person name="Barry K.W."/>
            <person name="Condon B.J."/>
            <person name="Copeland A.C."/>
            <person name="Dhillon B."/>
            <person name="Glaser F."/>
            <person name="Hesse C.N."/>
            <person name="Kosti I."/>
            <person name="LaButti K."/>
            <person name="Lindquist E.A."/>
            <person name="Lucas S."/>
            <person name="Salamov A.A."/>
            <person name="Bradshaw R.E."/>
            <person name="Ciuffetti L."/>
            <person name="Hamelin R.C."/>
            <person name="Kema G.H.J."/>
            <person name="Lawrence C."/>
            <person name="Scott J.A."/>
            <person name="Spatafora J.W."/>
            <person name="Turgeon B.G."/>
            <person name="de Wit P.J.G.M."/>
            <person name="Zhong S."/>
            <person name="Goodwin S.B."/>
            <person name="Grigoriev I.V."/>
        </authorList>
    </citation>
    <scope>NUCLEOTIDE SEQUENCE [LARGE SCALE GENOMIC DNA]</scope>
    <source>
        <strain evidence="11 12">UAMH 10762</strain>
    </source>
</reference>
<protein>
    <recommendedName>
        <fullName evidence="2">chitinase</fullName>
        <ecNumber evidence="2">3.2.1.14</ecNumber>
    </recommendedName>
</protein>
<dbReference type="InterPro" id="IPR050542">
    <property type="entry name" value="Glycosyl_Hydrlase18_Chitinase"/>
</dbReference>
<dbReference type="Pfam" id="PF00704">
    <property type="entry name" value="Glyco_hydro_18"/>
    <property type="match status" value="1"/>
</dbReference>
<evidence type="ECO:0000313" key="12">
    <source>
        <dbReference type="Proteomes" id="UP000011761"/>
    </source>
</evidence>
<keyword evidence="3 8" id="KW-0378">Hydrolase</keyword>
<dbReference type="eggNOG" id="KOG4701">
    <property type="taxonomic scope" value="Eukaryota"/>
</dbReference>
<dbReference type="PROSITE" id="PS51910">
    <property type="entry name" value="GH18_2"/>
    <property type="match status" value="1"/>
</dbReference>
<dbReference type="GO" id="GO:0000272">
    <property type="term" value="P:polysaccharide catabolic process"/>
    <property type="evidence" value="ECO:0007669"/>
    <property type="project" value="UniProtKB-KW"/>
</dbReference>
<dbReference type="AlphaFoldDB" id="M2NJ68"/>
<dbReference type="GO" id="GO:0006032">
    <property type="term" value="P:chitin catabolic process"/>
    <property type="evidence" value="ECO:0007669"/>
    <property type="project" value="UniProtKB-KW"/>
</dbReference>
<dbReference type="PANTHER" id="PTHR45708">
    <property type="entry name" value="ENDOCHITINASE"/>
    <property type="match status" value="1"/>
</dbReference>
<keyword evidence="5" id="KW-0119">Carbohydrate metabolism</keyword>
<dbReference type="GO" id="GO:0008843">
    <property type="term" value="F:endochitinase activity"/>
    <property type="evidence" value="ECO:0007669"/>
    <property type="project" value="UniProtKB-EC"/>
</dbReference>
<evidence type="ECO:0000256" key="3">
    <source>
        <dbReference type="ARBA" id="ARBA00022801"/>
    </source>
</evidence>
<organism evidence="11 12">
    <name type="scientific">Baudoinia panamericana (strain UAMH 10762)</name>
    <name type="common">Angels' share fungus</name>
    <name type="synonym">Baudoinia compniacensis (strain UAMH 10762)</name>
    <dbReference type="NCBI Taxonomy" id="717646"/>
    <lineage>
        <taxon>Eukaryota</taxon>
        <taxon>Fungi</taxon>
        <taxon>Dikarya</taxon>
        <taxon>Ascomycota</taxon>
        <taxon>Pezizomycotina</taxon>
        <taxon>Dothideomycetes</taxon>
        <taxon>Dothideomycetidae</taxon>
        <taxon>Mycosphaerellales</taxon>
        <taxon>Teratosphaeriaceae</taxon>
        <taxon>Baudoinia</taxon>
    </lineage>
</organism>
<dbReference type="Gene3D" id="3.20.20.80">
    <property type="entry name" value="Glycosidases"/>
    <property type="match status" value="1"/>
</dbReference>
<evidence type="ECO:0000256" key="1">
    <source>
        <dbReference type="ARBA" id="ARBA00000822"/>
    </source>
</evidence>
<dbReference type="InterPro" id="IPR001579">
    <property type="entry name" value="Glyco_hydro_18_chit_AS"/>
</dbReference>
<evidence type="ECO:0000313" key="11">
    <source>
        <dbReference type="EMBL" id="EMC99170.1"/>
    </source>
</evidence>
<accession>M2NJ68</accession>
<evidence type="ECO:0000256" key="8">
    <source>
        <dbReference type="RuleBase" id="RU000489"/>
    </source>
</evidence>
<sequence length="310" mass="32946">MSLDADPNVAVYYGSSPNTKAGDLTKLCGSQNVDIVILAFVNNFSAGGVYPSAWFGPAGTPANAKLASLVPNLPDCTALAPAIRRCQANGKVVLVSLGGYGAVSTFTSNAQASNFASVIRNLFGGGQDYLHIRPFGPNIILDGFDIDNESKDPTSHITFTTRLRQLMTADSRKRYYLSAAPQCPIPDASIPLGLMRQADFVWVQFYNNPPCNLNSTGFLPAYKAWSGALSSNNTASATPRLYIGVLAFHGGGIGYVAGSELHSSIEVARQLKLDNAGGLMLWDGSEALPNVDRNGRNYLQYAKAAISKQG</sequence>
<dbReference type="KEGG" id="bcom:BAUCODRAFT_154835"/>
<name>M2NJ68_BAUPA</name>
<dbReference type="HOGENOM" id="CLU_007818_0_1_1"/>
<comment type="catalytic activity">
    <reaction evidence="1">
        <text>Random endo-hydrolysis of N-acetyl-beta-D-glucosaminide (1-&gt;4)-beta-linkages in chitin and chitodextrins.</text>
        <dbReference type="EC" id="3.2.1.14"/>
    </reaction>
</comment>
<evidence type="ECO:0000256" key="4">
    <source>
        <dbReference type="ARBA" id="ARBA00023024"/>
    </source>
</evidence>
<feature type="domain" description="GH18" evidence="10">
    <location>
        <begin position="7"/>
        <end position="310"/>
    </location>
</feature>
<dbReference type="SUPFAM" id="SSF51445">
    <property type="entry name" value="(Trans)glycosidases"/>
    <property type="match status" value="1"/>
</dbReference>
<dbReference type="OrthoDB" id="6020543at2759"/>
<gene>
    <name evidence="11" type="ORF">BAUCODRAFT_154835</name>
</gene>
<dbReference type="RefSeq" id="XP_007674152.1">
    <property type="nucleotide sequence ID" value="XM_007675962.1"/>
</dbReference>
<evidence type="ECO:0000256" key="7">
    <source>
        <dbReference type="ARBA" id="ARBA00023326"/>
    </source>
</evidence>
<evidence type="ECO:0000256" key="2">
    <source>
        <dbReference type="ARBA" id="ARBA00012729"/>
    </source>
</evidence>
<dbReference type="OMA" id="FYNNGNC"/>
<evidence type="ECO:0000256" key="6">
    <source>
        <dbReference type="ARBA" id="ARBA00023295"/>
    </source>
</evidence>
<dbReference type="Proteomes" id="UP000011761">
    <property type="component" value="Unassembled WGS sequence"/>
</dbReference>
<keyword evidence="6 8" id="KW-0326">Glycosidase</keyword>
<proteinExistence type="inferred from homology"/>
<dbReference type="GO" id="GO:0005576">
    <property type="term" value="C:extracellular region"/>
    <property type="evidence" value="ECO:0007669"/>
    <property type="project" value="TreeGrafter"/>
</dbReference>
<dbReference type="PANTHER" id="PTHR45708:SF49">
    <property type="entry name" value="ENDOCHITINASE"/>
    <property type="match status" value="1"/>
</dbReference>
<dbReference type="EC" id="3.2.1.14" evidence="2"/>
<comment type="similarity">
    <text evidence="9">Belongs to the glycosyl hydrolase 18 family.</text>
</comment>
<dbReference type="GeneID" id="19109290"/>
<dbReference type="PROSITE" id="PS01095">
    <property type="entry name" value="GH18_1"/>
    <property type="match status" value="1"/>
</dbReference>
<evidence type="ECO:0000256" key="5">
    <source>
        <dbReference type="ARBA" id="ARBA00023277"/>
    </source>
</evidence>
<dbReference type="InterPro" id="IPR001223">
    <property type="entry name" value="Glyco_hydro18_cat"/>
</dbReference>
<dbReference type="EMBL" id="KB445552">
    <property type="protein sequence ID" value="EMC99170.1"/>
    <property type="molecule type" value="Genomic_DNA"/>
</dbReference>
<keyword evidence="12" id="KW-1185">Reference proteome</keyword>
<dbReference type="STRING" id="717646.M2NJ68"/>